<name>A0A2Z7BWB0_9LAMI</name>
<reference evidence="1 2" key="1">
    <citation type="journal article" date="2015" name="Proc. Natl. Acad. Sci. U.S.A.">
        <title>The resurrection genome of Boea hygrometrica: A blueprint for survival of dehydration.</title>
        <authorList>
            <person name="Xiao L."/>
            <person name="Yang G."/>
            <person name="Zhang L."/>
            <person name="Yang X."/>
            <person name="Zhao S."/>
            <person name="Ji Z."/>
            <person name="Zhou Q."/>
            <person name="Hu M."/>
            <person name="Wang Y."/>
            <person name="Chen M."/>
            <person name="Xu Y."/>
            <person name="Jin H."/>
            <person name="Xiao X."/>
            <person name="Hu G."/>
            <person name="Bao F."/>
            <person name="Hu Y."/>
            <person name="Wan P."/>
            <person name="Li L."/>
            <person name="Deng X."/>
            <person name="Kuang T."/>
            <person name="Xiang C."/>
            <person name="Zhu J.K."/>
            <person name="Oliver M.J."/>
            <person name="He Y."/>
        </authorList>
    </citation>
    <scope>NUCLEOTIDE SEQUENCE [LARGE SCALE GENOMIC DNA]</scope>
    <source>
        <strain evidence="2">cv. XS01</strain>
    </source>
</reference>
<evidence type="ECO:0000313" key="2">
    <source>
        <dbReference type="Proteomes" id="UP000250235"/>
    </source>
</evidence>
<sequence>MSRYWENSGWYRQQMSTRVNGTVAGDRWCEGSASLQMSLEGVASRFRWVLCDVVSDQISQDPVCGERSTETIVMDVELVIQRVYGMGVPGFTAGCGFDPAGGAQEVDRVSQLAYSIYGQFQESDGQNEDPRSVPLRGRGRRVEDEVDDLAVHVDSMEIVIARFQRMSPQVFNGDESSADADSWLQHITGCSSRCSASAVLSIIAVSPSTIVAVAPVSTADWTPEVLETKKTISSSYICPAVGSKYYQSAVGLVFMESVHGIGKSADDLRNQSRESAGSLHLDARGEATS</sequence>
<keyword evidence="2" id="KW-1185">Reference proteome</keyword>
<evidence type="ECO:0000313" key="1">
    <source>
        <dbReference type="EMBL" id="KZV38893.1"/>
    </source>
</evidence>
<gene>
    <name evidence="1" type="ORF">F511_08810</name>
</gene>
<dbReference type="Proteomes" id="UP000250235">
    <property type="component" value="Unassembled WGS sequence"/>
</dbReference>
<accession>A0A2Z7BWB0</accession>
<dbReference type="EMBL" id="KV001482">
    <property type="protein sequence ID" value="KZV38893.1"/>
    <property type="molecule type" value="Genomic_DNA"/>
</dbReference>
<dbReference type="AlphaFoldDB" id="A0A2Z7BWB0"/>
<organism evidence="1 2">
    <name type="scientific">Dorcoceras hygrometricum</name>
    <dbReference type="NCBI Taxonomy" id="472368"/>
    <lineage>
        <taxon>Eukaryota</taxon>
        <taxon>Viridiplantae</taxon>
        <taxon>Streptophyta</taxon>
        <taxon>Embryophyta</taxon>
        <taxon>Tracheophyta</taxon>
        <taxon>Spermatophyta</taxon>
        <taxon>Magnoliopsida</taxon>
        <taxon>eudicotyledons</taxon>
        <taxon>Gunneridae</taxon>
        <taxon>Pentapetalae</taxon>
        <taxon>asterids</taxon>
        <taxon>lamiids</taxon>
        <taxon>Lamiales</taxon>
        <taxon>Gesneriaceae</taxon>
        <taxon>Didymocarpoideae</taxon>
        <taxon>Trichosporeae</taxon>
        <taxon>Loxocarpinae</taxon>
        <taxon>Dorcoceras</taxon>
    </lineage>
</organism>
<proteinExistence type="predicted"/>
<protein>
    <submittedName>
        <fullName evidence="1">Uncharacterized protein</fullName>
    </submittedName>
</protein>